<evidence type="ECO:0000259" key="9">
    <source>
        <dbReference type="PROSITE" id="PS50110"/>
    </source>
</evidence>
<dbReference type="InterPro" id="IPR000700">
    <property type="entry name" value="PAS-assoc_C"/>
</dbReference>
<dbReference type="PROSITE" id="PS50109">
    <property type="entry name" value="HIS_KIN"/>
    <property type="match status" value="1"/>
</dbReference>
<feature type="domain" description="Histidine kinase" evidence="8">
    <location>
        <begin position="327"/>
        <end position="549"/>
    </location>
</feature>
<dbReference type="RefSeq" id="WP_014202696.1">
    <property type="nucleotide sequence ID" value="NC_016599.1"/>
</dbReference>
<dbReference type="InterPro" id="IPR001789">
    <property type="entry name" value="Sig_transdc_resp-reg_receiver"/>
</dbReference>
<dbReference type="GO" id="GO:0000155">
    <property type="term" value="F:phosphorelay sensor kinase activity"/>
    <property type="evidence" value="ECO:0007669"/>
    <property type="project" value="InterPro"/>
</dbReference>
<dbReference type="FunFam" id="3.30.565.10:FF:000010">
    <property type="entry name" value="Sensor histidine kinase RcsC"/>
    <property type="match status" value="1"/>
</dbReference>
<dbReference type="InterPro" id="IPR036097">
    <property type="entry name" value="HisK_dim/P_sf"/>
</dbReference>
<dbReference type="eggNOG" id="COG0784">
    <property type="taxonomic scope" value="Bacteria"/>
</dbReference>
<dbReference type="PROSITE" id="PS50112">
    <property type="entry name" value="PAS"/>
    <property type="match status" value="2"/>
</dbReference>
<dbReference type="InterPro" id="IPR036890">
    <property type="entry name" value="HATPase_C_sf"/>
</dbReference>
<comment type="catalytic activity">
    <reaction evidence="1">
        <text>ATP + protein L-histidine = ADP + protein N-phospho-L-histidine.</text>
        <dbReference type="EC" id="2.7.13.3"/>
    </reaction>
</comment>
<dbReference type="SUPFAM" id="SSF55874">
    <property type="entry name" value="ATPase domain of HSP90 chaperone/DNA topoisomerase II/histidine kinase"/>
    <property type="match status" value="1"/>
</dbReference>
<dbReference type="OrthoDB" id="9811889at2"/>
<dbReference type="SMART" id="SM00387">
    <property type="entry name" value="HATPase_c"/>
    <property type="match status" value="1"/>
</dbReference>
<dbReference type="SUPFAM" id="SSF55785">
    <property type="entry name" value="PYP-like sensor domain (PAS domain)"/>
    <property type="match status" value="2"/>
</dbReference>
<dbReference type="SMART" id="SM00086">
    <property type="entry name" value="PAC"/>
    <property type="match status" value="2"/>
</dbReference>
<evidence type="ECO:0000259" key="11">
    <source>
        <dbReference type="PROSITE" id="PS50113"/>
    </source>
</evidence>
<dbReference type="Pfam" id="PF00512">
    <property type="entry name" value="HisKA"/>
    <property type="match status" value="1"/>
</dbReference>
<dbReference type="CDD" id="cd00082">
    <property type="entry name" value="HisKA"/>
    <property type="match status" value="1"/>
</dbReference>
<dbReference type="Pfam" id="PF00072">
    <property type="entry name" value="Response_reg"/>
    <property type="match status" value="1"/>
</dbReference>
<dbReference type="AlphaFoldDB" id="G8R6C7"/>
<dbReference type="EC" id="2.7.13.3" evidence="2"/>
<gene>
    <name evidence="12" type="ordered locus">Oweho_2376</name>
</gene>
<dbReference type="SUPFAM" id="SSF52172">
    <property type="entry name" value="CheY-like"/>
    <property type="match status" value="1"/>
</dbReference>
<dbReference type="PANTHER" id="PTHR43047:SF72">
    <property type="entry name" value="OSMOSENSING HISTIDINE PROTEIN KINASE SLN1"/>
    <property type="match status" value="1"/>
</dbReference>
<evidence type="ECO:0000259" key="8">
    <source>
        <dbReference type="PROSITE" id="PS50109"/>
    </source>
</evidence>
<keyword evidence="3 6" id="KW-0597">Phosphoprotein</keyword>
<dbReference type="InterPro" id="IPR000014">
    <property type="entry name" value="PAS"/>
</dbReference>
<feature type="domain" description="PAC" evidence="11">
    <location>
        <begin position="257"/>
        <end position="309"/>
    </location>
</feature>
<feature type="domain" description="PAC" evidence="11">
    <location>
        <begin position="132"/>
        <end position="183"/>
    </location>
</feature>
<evidence type="ECO:0000313" key="12">
    <source>
        <dbReference type="EMBL" id="AEV33347.1"/>
    </source>
</evidence>
<dbReference type="GO" id="GO:0005886">
    <property type="term" value="C:plasma membrane"/>
    <property type="evidence" value="ECO:0007669"/>
    <property type="project" value="TreeGrafter"/>
</dbReference>
<dbReference type="STRING" id="926562.Oweho_2376"/>
<feature type="modified residue" description="4-aspartylphosphate" evidence="6">
    <location>
        <position position="623"/>
    </location>
</feature>
<dbReference type="InterPro" id="IPR004358">
    <property type="entry name" value="Sig_transdc_His_kin-like_C"/>
</dbReference>
<dbReference type="InterPro" id="IPR001610">
    <property type="entry name" value="PAC"/>
</dbReference>
<dbReference type="Proteomes" id="UP000005631">
    <property type="component" value="Chromosome"/>
</dbReference>
<dbReference type="GO" id="GO:0006355">
    <property type="term" value="P:regulation of DNA-templated transcription"/>
    <property type="evidence" value="ECO:0007669"/>
    <property type="project" value="InterPro"/>
</dbReference>
<evidence type="ECO:0000256" key="6">
    <source>
        <dbReference type="PROSITE-ProRule" id="PRU00169"/>
    </source>
</evidence>
<dbReference type="Gene3D" id="1.10.287.130">
    <property type="match status" value="1"/>
</dbReference>
<keyword evidence="5" id="KW-0418">Kinase</keyword>
<name>G8R6C7_OWEHD</name>
<feature type="coiled-coil region" evidence="7">
    <location>
        <begin position="806"/>
        <end position="833"/>
    </location>
</feature>
<proteinExistence type="predicted"/>
<dbReference type="InterPro" id="IPR013767">
    <property type="entry name" value="PAS_fold"/>
</dbReference>
<dbReference type="CDD" id="cd16922">
    <property type="entry name" value="HATPase_EvgS-ArcB-TorS-like"/>
    <property type="match status" value="1"/>
</dbReference>
<dbReference type="InterPro" id="IPR003661">
    <property type="entry name" value="HisK_dim/P_dom"/>
</dbReference>
<dbReference type="KEGG" id="oho:Oweho_2376"/>
<reference evidence="12 13" key="1">
    <citation type="journal article" date="2012" name="Stand. Genomic Sci.">
        <title>Genome sequence of the orange-pigmented seawater bacterium Owenweeksia hongkongensis type strain (UST20020801(T)).</title>
        <authorList>
            <person name="Riedel T."/>
            <person name="Held B."/>
            <person name="Nolan M."/>
            <person name="Lucas S."/>
            <person name="Lapidus A."/>
            <person name="Tice H."/>
            <person name="Del Rio T.G."/>
            <person name="Cheng J.F."/>
            <person name="Han C."/>
            <person name="Tapia R."/>
            <person name="Goodwin L.A."/>
            <person name="Pitluck S."/>
            <person name="Liolios K."/>
            <person name="Mavromatis K."/>
            <person name="Pagani I."/>
            <person name="Ivanova N."/>
            <person name="Mikhailova N."/>
            <person name="Pati A."/>
            <person name="Chen A."/>
            <person name="Palaniappan K."/>
            <person name="Rohde M."/>
            <person name="Tindall B.J."/>
            <person name="Detter J.C."/>
            <person name="Goker M."/>
            <person name="Woyke T."/>
            <person name="Bristow J."/>
            <person name="Eisen J.A."/>
            <person name="Markowitz V."/>
            <person name="Hugenholtz P."/>
            <person name="Klenk H.P."/>
            <person name="Kyrpides N.C."/>
        </authorList>
    </citation>
    <scope>NUCLEOTIDE SEQUENCE</scope>
    <source>
        <strain evidence="13">DSM 17368 / JCM 12287 / NRRL B-23963</strain>
    </source>
</reference>
<keyword evidence="4" id="KW-0808">Transferase</keyword>
<dbReference type="eggNOG" id="COG2205">
    <property type="taxonomic scope" value="Bacteria"/>
</dbReference>
<evidence type="ECO:0000313" key="13">
    <source>
        <dbReference type="Proteomes" id="UP000005631"/>
    </source>
</evidence>
<dbReference type="CDD" id="cd00130">
    <property type="entry name" value="PAS"/>
    <property type="match status" value="2"/>
</dbReference>
<dbReference type="HOGENOM" id="CLU_000445_114_15_10"/>
<feature type="domain" description="PAS" evidence="10">
    <location>
        <begin position="184"/>
        <end position="226"/>
    </location>
</feature>
<dbReference type="PROSITE" id="PS50110">
    <property type="entry name" value="RESPONSE_REGULATORY"/>
    <property type="match status" value="1"/>
</dbReference>
<dbReference type="PANTHER" id="PTHR43047">
    <property type="entry name" value="TWO-COMPONENT HISTIDINE PROTEIN KINASE"/>
    <property type="match status" value="1"/>
</dbReference>
<feature type="domain" description="Response regulatory" evidence="9">
    <location>
        <begin position="574"/>
        <end position="692"/>
    </location>
</feature>
<dbReference type="PROSITE" id="PS50113">
    <property type="entry name" value="PAC"/>
    <property type="match status" value="2"/>
</dbReference>
<dbReference type="EMBL" id="CP003156">
    <property type="protein sequence ID" value="AEV33347.1"/>
    <property type="molecule type" value="Genomic_DNA"/>
</dbReference>
<evidence type="ECO:0000256" key="7">
    <source>
        <dbReference type="SAM" id="Coils"/>
    </source>
</evidence>
<dbReference type="InterPro" id="IPR005467">
    <property type="entry name" value="His_kinase_dom"/>
</dbReference>
<evidence type="ECO:0000256" key="3">
    <source>
        <dbReference type="ARBA" id="ARBA00022553"/>
    </source>
</evidence>
<dbReference type="SUPFAM" id="SSF47226">
    <property type="entry name" value="Histidine-containing phosphotransfer domain, HPT domain"/>
    <property type="match status" value="1"/>
</dbReference>
<dbReference type="Gene3D" id="3.30.565.10">
    <property type="entry name" value="Histidine kinase-like ATPase, C-terminal domain"/>
    <property type="match status" value="1"/>
</dbReference>
<keyword evidence="13" id="KW-1185">Reference proteome</keyword>
<dbReference type="Gene3D" id="1.20.120.160">
    <property type="entry name" value="HPT domain"/>
    <property type="match status" value="1"/>
</dbReference>
<evidence type="ECO:0000259" key="10">
    <source>
        <dbReference type="PROSITE" id="PS50112"/>
    </source>
</evidence>
<dbReference type="InterPro" id="IPR011006">
    <property type="entry name" value="CheY-like_superfamily"/>
</dbReference>
<feature type="domain" description="PAS" evidence="10">
    <location>
        <begin position="58"/>
        <end position="128"/>
    </location>
</feature>
<dbReference type="CDD" id="cd17546">
    <property type="entry name" value="REC_hyHK_CKI1_RcsC-like"/>
    <property type="match status" value="1"/>
</dbReference>
<dbReference type="InterPro" id="IPR035965">
    <property type="entry name" value="PAS-like_dom_sf"/>
</dbReference>
<dbReference type="SMART" id="SM00091">
    <property type="entry name" value="PAS"/>
    <property type="match status" value="2"/>
</dbReference>
<evidence type="ECO:0000256" key="4">
    <source>
        <dbReference type="ARBA" id="ARBA00022679"/>
    </source>
</evidence>
<dbReference type="InterPro" id="IPR036641">
    <property type="entry name" value="HPT_dom_sf"/>
</dbReference>
<dbReference type="SMART" id="SM00448">
    <property type="entry name" value="REC"/>
    <property type="match status" value="1"/>
</dbReference>
<dbReference type="GO" id="GO:0009927">
    <property type="term" value="F:histidine phosphotransfer kinase activity"/>
    <property type="evidence" value="ECO:0007669"/>
    <property type="project" value="TreeGrafter"/>
</dbReference>
<dbReference type="Pfam" id="PF00989">
    <property type="entry name" value="PAS"/>
    <property type="match status" value="1"/>
</dbReference>
<dbReference type="PRINTS" id="PR00344">
    <property type="entry name" value="BCTRLSENSOR"/>
</dbReference>
<dbReference type="SMART" id="SM00388">
    <property type="entry name" value="HisKA"/>
    <property type="match status" value="1"/>
</dbReference>
<sequence length="834" mass="94521">MSDLLERRLQREIKARKQAETILEQKALELYQSNLKLQKLNEHLEATVAERTKELQESEARFKTLVESAGDIIYNASPSGKFTYANPVTERLLGYTTDEILQMHYLDLVREDMREEVQRYYGEAVKSMRKATYYEFPVVTKDGEVRWLGQTAQIDFKGKDPVMITAVARDISALKQVQEALEASENKYRGIIQNMELGLVEVDQQGKVIFANSWFCEMTGYSVEELKQSDLEKLLLTAEGVEKMRNRNEKRKDGEAEVYEIQLRRKDERLIWVTISGAPFYNPSGKMIGSVGIHLDITNQKKLQNDLLRAKEVAEKARQAEKEFLAHMSHEIRTPLNAVVGMANLLGTTQLNADQREYVNDIQYAGDILHGLISEVLDISKIESGEVEMVPSELNVNDVLSMVCKTMEHRAKERFNTINYKVDKSVPVNILADRNFVNQILLNLIGNAVKFTENGSINVDVSYRPNKEDKGSLIVSVADTGIGIEQAKLQKIFEPYKQEKDNFTQSKHGGTGLGLSIVKQLVKIHGGSIDVFSKKGKGSSFTFSLSIGMAKGEFRDWNDQEKSEENYAELEGKQILVAEDSYLNQKYIKGLLKQWGVECQFASDGQQAIAEAKKTKYDIILMDMQMPLINGYEATQEIRNNQKNPNCRTPILALTASALLDEKEKALGVGMDGHLTKPFTPDQLLNYLILHLGKSKRGLSMEAQEVIFSTLSLPDGIDANALSDFYGKDIEYALNMIGIFLRLLDKQYKVAVELLKENDLHGLKSWFHKQSPGLKMLGIVDLSNKYSQIELKIKAGSITKEEQKEIPKLVHEFAQQEEKLKQLKQILLNYTEND</sequence>
<dbReference type="Pfam" id="PF13426">
    <property type="entry name" value="PAS_9"/>
    <property type="match status" value="1"/>
</dbReference>
<dbReference type="eggNOG" id="COG2198">
    <property type="taxonomic scope" value="Bacteria"/>
</dbReference>
<accession>G8R6C7</accession>
<dbReference type="Gene3D" id="3.40.50.2300">
    <property type="match status" value="1"/>
</dbReference>
<evidence type="ECO:0000256" key="5">
    <source>
        <dbReference type="ARBA" id="ARBA00022777"/>
    </source>
</evidence>
<evidence type="ECO:0000256" key="2">
    <source>
        <dbReference type="ARBA" id="ARBA00012438"/>
    </source>
</evidence>
<dbReference type="eggNOG" id="COG2202">
    <property type="taxonomic scope" value="Bacteria"/>
</dbReference>
<organism evidence="12 13">
    <name type="scientific">Owenweeksia hongkongensis (strain DSM 17368 / CIP 108786 / JCM 12287 / NRRL B-23963 / UST20020801)</name>
    <dbReference type="NCBI Taxonomy" id="926562"/>
    <lineage>
        <taxon>Bacteria</taxon>
        <taxon>Pseudomonadati</taxon>
        <taxon>Bacteroidota</taxon>
        <taxon>Flavobacteriia</taxon>
        <taxon>Flavobacteriales</taxon>
        <taxon>Owenweeksiaceae</taxon>
        <taxon>Owenweeksia</taxon>
    </lineage>
</organism>
<dbReference type="InterPro" id="IPR003594">
    <property type="entry name" value="HATPase_dom"/>
</dbReference>
<evidence type="ECO:0000256" key="1">
    <source>
        <dbReference type="ARBA" id="ARBA00000085"/>
    </source>
</evidence>
<protein>
    <recommendedName>
        <fullName evidence="2">histidine kinase</fullName>
        <ecNumber evidence="2">2.7.13.3</ecNumber>
    </recommendedName>
</protein>
<keyword evidence="7" id="KW-0175">Coiled coil</keyword>
<dbReference type="SUPFAM" id="SSF47384">
    <property type="entry name" value="Homodimeric domain of signal transducing histidine kinase"/>
    <property type="match status" value="1"/>
</dbReference>
<dbReference type="Gene3D" id="3.30.450.20">
    <property type="entry name" value="PAS domain"/>
    <property type="match status" value="2"/>
</dbReference>
<dbReference type="Pfam" id="PF02518">
    <property type="entry name" value="HATPase_c"/>
    <property type="match status" value="1"/>
</dbReference>
<dbReference type="NCBIfam" id="TIGR00229">
    <property type="entry name" value="sensory_box"/>
    <property type="match status" value="2"/>
</dbReference>